<dbReference type="InterPro" id="IPR024379">
    <property type="entry name" value="Waikavirus_capsid-1"/>
</dbReference>
<evidence type="ECO:0000259" key="16">
    <source>
        <dbReference type="PROSITE" id="PS51218"/>
    </source>
</evidence>
<dbReference type="CDD" id="cd00205">
    <property type="entry name" value="rhv_like"/>
    <property type="match status" value="2"/>
</dbReference>
<evidence type="ECO:0000256" key="4">
    <source>
        <dbReference type="ARBA" id="ARBA00022561"/>
    </source>
</evidence>
<evidence type="ECO:0000256" key="2">
    <source>
        <dbReference type="ARBA" id="ARBA00020107"/>
    </source>
</evidence>
<dbReference type="InterPro" id="IPR029053">
    <property type="entry name" value="Viral_coat"/>
</dbReference>
<reference evidence="18" key="1">
    <citation type="journal article" date="2020" name="Viruses">
        <title>Deciphering the Virome of Culex vishnui Subgroup Mosquitoes, the Major Vectors of Japanese Encephalitis, in Japan.</title>
        <authorList>
            <person name="Faizah A.N."/>
            <person name="Kobayashi D."/>
            <person name="Isawa H."/>
            <person name="Amoa-Bosompem M."/>
            <person name="Murota K."/>
            <person name="Higa Y."/>
            <person name="Futami K."/>
            <person name="Shimada S."/>
            <person name="Kim K.S."/>
            <person name="Itokawa K."/>
            <person name="Watanabe M."/>
            <person name="Tsuda Y."/>
            <person name="Minakawa N."/>
            <person name="Miura K."/>
            <person name="Hirayama K."/>
            <person name="Sawabe K."/>
        </authorList>
    </citation>
    <scope>NUCLEOTIDE SEQUENCE</scope>
    <source>
        <strain evidence="18">17CxIT-T3-H35</strain>
    </source>
</reference>
<dbReference type="InterPro" id="IPR024387">
    <property type="entry name" value="Pept_C3G_Picornavir"/>
</dbReference>
<evidence type="ECO:0000256" key="6">
    <source>
        <dbReference type="ARBA" id="ARBA00022679"/>
    </source>
</evidence>
<dbReference type="EMBL" id="LC513836">
    <property type="protein sequence ID" value="BBQ04784.1"/>
    <property type="molecule type" value="Genomic_RNA"/>
</dbReference>
<dbReference type="Gene3D" id="2.60.120.20">
    <property type="match status" value="3"/>
</dbReference>
<organism evidence="18">
    <name type="scientific">Yonago Culex iflavirus</name>
    <dbReference type="NCBI Taxonomy" id="2683675"/>
    <lineage>
        <taxon>Viruses</taxon>
        <taxon>Riboviria</taxon>
        <taxon>Orthornavirae</taxon>
        <taxon>Pisuviricota</taxon>
        <taxon>Pisoniviricetes</taxon>
        <taxon>Picornavirales</taxon>
        <taxon>Iflaviridae</taxon>
    </lineage>
</organism>
<dbReference type="GO" id="GO:0006351">
    <property type="term" value="P:DNA-templated transcription"/>
    <property type="evidence" value="ECO:0007669"/>
    <property type="project" value="InterPro"/>
</dbReference>
<name>A0A6F8PYP2_9VIRU</name>
<comment type="subcellular location">
    <subcellularLocation>
        <location evidence="1">Virion</location>
    </subcellularLocation>
</comment>
<dbReference type="InterPro" id="IPR043504">
    <property type="entry name" value="Peptidase_S1_PA_chymotrypsin"/>
</dbReference>
<dbReference type="InterPro" id="IPR014759">
    <property type="entry name" value="Helicase_SF3_ssRNA_vir"/>
</dbReference>
<evidence type="ECO:0000256" key="8">
    <source>
        <dbReference type="ARBA" id="ARBA00022741"/>
    </source>
</evidence>
<dbReference type="SUPFAM" id="SSF88633">
    <property type="entry name" value="Positive stranded ssRNA viruses"/>
    <property type="match status" value="3"/>
</dbReference>
<evidence type="ECO:0000256" key="3">
    <source>
        <dbReference type="ARBA" id="ARBA00022484"/>
    </source>
</evidence>
<evidence type="ECO:0000256" key="14">
    <source>
        <dbReference type="ARBA" id="ARBA00022953"/>
    </source>
</evidence>
<dbReference type="Pfam" id="PF00910">
    <property type="entry name" value="RNA_helicase"/>
    <property type="match status" value="1"/>
</dbReference>
<keyword evidence="10" id="KW-0347">Helicase</keyword>
<dbReference type="InterPro" id="IPR001205">
    <property type="entry name" value="RNA-dir_pol_C"/>
</dbReference>
<keyword evidence="5" id="KW-0645">Protease</keyword>
<evidence type="ECO:0000256" key="13">
    <source>
        <dbReference type="ARBA" id="ARBA00022844"/>
    </source>
</evidence>
<dbReference type="InterPro" id="IPR014872">
    <property type="entry name" value="Dicistrovirus_capsid-polyPr_C"/>
</dbReference>
<evidence type="ECO:0000256" key="7">
    <source>
        <dbReference type="ARBA" id="ARBA00022695"/>
    </source>
</evidence>
<dbReference type="InterPro" id="IPR001676">
    <property type="entry name" value="Picornavirus_capsid"/>
</dbReference>
<keyword evidence="11" id="KW-0788">Thiol protease</keyword>
<dbReference type="CDD" id="cd23169">
    <property type="entry name" value="ps-ssRNAv-Picornavirales"/>
    <property type="match status" value="1"/>
</dbReference>
<evidence type="ECO:0000313" key="18">
    <source>
        <dbReference type="EMBL" id="BBQ04784.1"/>
    </source>
</evidence>
<evidence type="ECO:0000259" key="15">
    <source>
        <dbReference type="PROSITE" id="PS50507"/>
    </source>
</evidence>
<feature type="domain" description="RdRp catalytic" evidence="15">
    <location>
        <begin position="2833"/>
        <end position="2973"/>
    </location>
</feature>
<dbReference type="GO" id="GO:0005524">
    <property type="term" value="F:ATP binding"/>
    <property type="evidence" value="ECO:0007669"/>
    <property type="project" value="UniProtKB-KW"/>
</dbReference>
<dbReference type="PROSITE" id="PS51874">
    <property type="entry name" value="PCV_3C_PRO"/>
    <property type="match status" value="1"/>
</dbReference>
<dbReference type="GO" id="GO:0004197">
    <property type="term" value="F:cysteine-type endopeptidase activity"/>
    <property type="evidence" value="ECO:0007669"/>
    <property type="project" value="InterPro"/>
</dbReference>
<evidence type="ECO:0000256" key="1">
    <source>
        <dbReference type="ARBA" id="ARBA00004328"/>
    </source>
</evidence>
<keyword evidence="12" id="KW-0067">ATP-binding</keyword>
<keyword evidence="7" id="KW-0548">Nucleotidyltransferase</keyword>
<dbReference type="InterPro" id="IPR000605">
    <property type="entry name" value="Helicase_SF3_ssDNA/RNA_vir"/>
</dbReference>
<dbReference type="PROSITE" id="PS50507">
    <property type="entry name" value="RDRP_SSRNA_POS"/>
    <property type="match status" value="1"/>
</dbReference>
<dbReference type="Pfam" id="PF08762">
    <property type="entry name" value="CRPV_capsid"/>
    <property type="match status" value="1"/>
</dbReference>
<dbReference type="InterPro" id="IPR044067">
    <property type="entry name" value="PCV_3C_PRO"/>
</dbReference>
<keyword evidence="3" id="KW-0696">RNA-directed RNA polymerase</keyword>
<proteinExistence type="predicted"/>
<dbReference type="SUPFAM" id="SSF50494">
    <property type="entry name" value="Trypsin-like serine proteases"/>
    <property type="match status" value="1"/>
</dbReference>
<dbReference type="GO" id="GO:0003724">
    <property type="term" value="F:RNA helicase activity"/>
    <property type="evidence" value="ECO:0007669"/>
    <property type="project" value="InterPro"/>
</dbReference>
<evidence type="ECO:0000256" key="5">
    <source>
        <dbReference type="ARBA" id="ARBA00022670"/>
    </source>
</evidence>
<feature type="domain" description="SF3 helicase" evidence="16">
    <location>
        <begin position="1692"/>
        <end position="1864"/>
    </location>
</feature>
<dbReference type="InterPro" id="IPR033703">
    <property type="entry name" value="Rhv-like"/>
</dbReference>
<dbReference type="InterPro" id="IPR043502">
    <property type="entry name" value="DNA/RNA_pol_sf"/>
</dbReference>
<dbReference type="InterPro" id="IPR007094">
    <property type="entry name" value="RNA-dir_pol_PSvirus"/>
</dbReference>
<dbReference type="PROSITE" id="PS51218">
    <property type="entry name" value="SF3_HELICASE_2"/>
    <property type="match status" value="1"/>
</dbReference>
<dbReference type="Pfam" id="PF00073">
    <property type="entry name" value="Rhv"/>
    <property type="match status" value="1"/>
</dbReference>
<dbReference type="GO" id="GO:0003723">
    <property type="term" value="F:RNA binding"/>
    <property type="evidence" value="ECO:0007669"/>
    <property type="project" value="InterPro"/>
</dbReference>
<evidence type="ECO:0000256" key="9">
    <source>
        <dbReference type="ARBA" id="ARBA00022801"/>
    </source>
</evidence>
<dbReference type="Pfam" id="PF00680">
    <property type="entry name" value="RdRP_1"/>
    <property type="match status" value="1"/>
</dbReference>
<evidence type="ECO:0000256" key="12">
    <source>
        <dbReference type="ARBA" id="ARBA00022840"/>
    </source>
</evidence>
<dbReference type="Gene3D" id="3.30.70.270">
    <property type="match status" value="1"/>
</dbReference>
<dbReference type="Gene3D" id="2.40.10.10">
    <property type="entry name" value="Trypsin-like serine proteases"/>
    <property type="match status" value="1"/>
</dbReference>
<dbReference type="Pfam" id="PF12264">
    <property type="entry name" value="Waikav_capsid_1"/>
    <property type="match status" value="1"/>
</dbReference>
<dbReference type="SUPFAM" id="SSF56672">
    <property type="entry name" value="DNA/RNA polymerases"/>
    <property type="match status" value="1"/>
</dbReference>
<dbReference type="GO" id="GO:0019028">
    <property type="term" value="C:viral capsid"/>
    <property type="evidence" value="ECO:0007669"/>
    <property type="project" value="UniProtKB-KW"/>
</dbReference>
<dbReference type="InterPro" id="IPR009003">
    <property type="entry name" value="Peptidase_S1_PA"/>
</dbReference>
<evidence type="ECO:0000256" key="10">
    <source>
        <dbReference type="ARBA" id="ARBA00022806"/>
    </source>
</evidence>
<feature type="domain" description="Peptidase C3" evidence="17">
    <location>
        <begin position="2328"/>
        <end position="2542"/>
    </location>
</feature>
<keyword evidence="8" id="KW-0547">Nucleotide-binding</keyword>
<keyword evidence="13" id="KW-0946">Virion</keyword>
<keyword evidence="6" id="KW-0808">Transferase</keyword>
<keyword evidence="14" id="KW-0693">Viral RNA replication</keyword>
<protein>
    <recommendedName>
        <fullName evidence="2">Genome polyprotein</fullName>
    </recommendedName>
</protein>
<dbReference type="GO" id="GO:0006508">
    <property type="term" value="P:proteolysis"/>
    <property type="evidence" value="ECO:0007669"/>
    <property type="project" value="UniProtKB-KW"/>
</dbReference>
<dbReference type="Pfam" id="PF12381">
    <property type="entry name" value="Peptidase_C3G"/>
    <property type="match status" value="1"/>
</dbReference>
<keyword evidence="9" id="KW-0378">Hydrolase</keyword>
<keyword evidence="4" id="KW-0167">Capsid protein</keyword>
<accession>A0A6F8PYP2</accession>
<dbReference type="GO" id="GO:0005198">
    <property type="term" value="F:structural molecule activity"/>
    <property type="evidence" value="ECO:0007669"/>
    <property type="project" value="InterPro"/>
</dbReference>
<evidence type="ECO:0000256" key="11">
    <source>
        <dbReference type="ARBA" id="ARBA00022807"/>
    </source>
</evidence>
<dbReference type="InterPro" id="IPR043128">
    <property type="entry name" value="Rev_trsase/Diguanyl_cyclase"/>
</dbReference>
<dbReference type="GO" id="GO:0003968">
    <property type="term" value="F:RNA-directed RNA polymerase activity"/>
    <property type="evidence" value="ECO:0007669"/>
    <property type="project" value="UniProtKB-KW"/>
</dbReference>
<sequence length="3114" mass="355842">MQTTYDYISSYSSIFQENINKQNIKTITMAPIKQMKTFVNRRHLTTDLRMSPDSIKANLAKQCYKRVICAGAGMMWTRRTFDRGLFIALFQEKVEELYGTSDIMNLLYQLERGERLEPLAINWIDSTLNRHFVRYLNRIDCSRFPRMMTALHFPSKTIEYFFLKAKNRYYRDMGSIGYYNECLNRLYTHNVYNDLPIEECNCHDDTLFTDVITRCNDHSAIHVVRYKPRIWDDRTRLVDVHEPPPEIPPRSPGLLARLRMIIERLMHIRFGWYSQYDRIPSVEIEMENMTRPTPQVEEFVKPEYCYDYDIVPQMMEPTEITGEEKTAVVLTNSEDCKETPAILEPPETFWAKASTSDVMVDNSHASQFEILAKTFTWNSSNTNGTILAEIDLPVKVIADNPDHPAAMQFQQYAYWIGSMRARLHVNTTPMHVGKLVMFFYYSAKYDINYANRFNIGNAVQFPHTFYNASSGEDACLDIPYRNFRSFLCTRKREADKNAFYMGTLVIMVFNSLDTASDIRNVDGYLHISFHNNQYSGILKRAVVEAQMLPIAATLKAAEASLNIVNGALNMDKPIVTPVPTFMQPTLTSSLASGVRDLSTINHMRLDPHGQTQHPAGSSTRLSETSIDTLKMIPGLLTQTAWNTSNSRGFQIWTIPATLAQPEQNYLHVDMTVEKQNFRGLVLPPVCYLADMHAFSRGAFSIIVEIVNSRFHTGALLIAYTPAVSTQTFEDAIQSYNMTLDCGSVNRYEFVVPYISERPLAARYNRFDSDTRTSVQSNGTIGLYVLNSLRSTSSATTVAVNIFMRGTDETEYMCLTAPNFSVIYDKVDNKFPELAIVPEAMGAIGLGTWRYADDIIKNMAVVRYGAGSDHVLQFPGLKAFHVYESNFQNAAANLAPLFAQTITRAGTVSTTTVSAGIAPQFIVRFICNGDGDKYYYAAGFPSQAIAIQYARKHYELRTASKPYPDSPRLSDFSSLLDTAIICLGYTTAPESYREYGNAQDLQYVSVWDAFTDVEAQMDNPIRFSEESQTMKGRVGIKKLLPLDRGEKLFGEKYRDLKDYARRYDLYAKFQITGNPNNLRVARIPVLSNGLKPDGVTAANREGLIPYINANYAFWRGSLQFKIFMEVPTTTSVTYYFQHKYDFHTVSRQVDTTPVSKDKFILTDTMQNGYAVAAICPQLNPHITIEVPCYIATNLLLAQRTNPEKIIEVVNASLGVLDVFSMANLGAKVTMWYALGDDFEYSCYIGIPPVVPINLLKPTMLARPFLMDPFEFIEHCYDNTVVPNMPRFGEKVLLKGVERDYTSLSIQEATEYEEQQHMQDIVEDWDATMENMDNVLGRFGLPLVEEDEAEYSSAVEDSDVESLVDEVVNDAAQALEDNSVDDITPHIDSEGTENINDEINKRLVSGVTSGFLGKLRDKVRNAFRERAKRFTASSIREELDLEPAKDDVDTYTSIFKDIIKKVSKEYKHIIISVIGQICQYIANPCAITAVITITTLLSHLGFETGIFDKAITKVFNLFGNKDKVVANVAGENESEESPKLIKMNFVKALVAACATKLGATIDVIKAVPYIDFSKGIWSNVRFGALTFNTLVIMVKNIVEYVPKIFEWLARKINPVHWYRVLLAKDASAIDKWTQDVDFVLDPTNAQQIHTDPRMAVLLQFLVLVGKELAIKMSRLTTVSSKEFQCVRHRNIELNKLYTELVMSNSACGIVRAEPYCFCVHGESQVGKTHLATLVAENALRNAGWQGFILPTYTRQPGAPYWTGVMGQLICVVEDWLQFEESDKAWDDLYDVIHLVSCQVFQPPQAEISRKHIRFSPLIVVLTMNKAFKRIKGVADNNAWMNRRHDLFHFINTMGCSPKYMSKEVQDSRSYLVVKKHAYTAYKPPGHTQEIHDVENKYVNVKVPQFSAKGEIVLLNGKVVYEEVLEMNFWQFQWYVAEKFKIEYKRIIRQYQEALVRLTKFWPEDDSLITSKFEKYIKDINLNSPTLSEDDKKLLKTVADAKNKKLCTFCQHYEAQCTCKDLAILQSKLAKDTLKQMADKQVVPQMNVGAHAFFSSICSNWEGSIVEKQLTYQEKLTVFMNHLPNITKRLYGKIYENAAKYVLLDKDWRNSIPRLYACCPHEAMTLMDWQRGIYDVEFFEKHFEYNEHKIPYPNQACCKDTYDRNWTVLRSIESTQEACGILNHPIPILVEKEAYKLDTSFLKGKYKQFDEDFKKFVNAKVKPMPWMQKWGIALFDSCKVVLKIASILLSIFSVKFLYDKYKEGGTPAIKEQILETINMENKLRAKRIALHTPTKECLTNCPMNICGNMAYNQNKPVKQIPVIKTVRAEMAPDLRTNIENLIARNTFFLRATAREGEYRVQYDVRCLGLKGQYFIAIDHYFDKFMTLAPDTIFEYVQPNKVIEINYTKLGLRRLEKSCLVIGELPRQVPAFANIVNKICSEKHGANLPRDGMLYELKLGDKSFDKCIHKQDFIFVDREMTVPPVGHAVYSTNVRNYYQYSVGGLGMCGSVLVSDSNGVAPIVGIHFAGKRDGSEGYAEVISRETFELIFDELVDQPSVATEHVQCNNTPVQIDPQANPTAVLNGIYEHVGVVERPYAHRPPPNSKQEHSECYNQITISTYDFPLLSPKDPRAVGSPMVLGCQHHCNPPRNFEDDLLEEATHNVRTKILAHTKPKRLTVGVLTPEEVIVGIKNNDFYNALEFDTSEGFPFTRYRPKGAHDKRWLFDLETVEDGFILHGIDPMLIEVMENKHRERLANIIPLTVFTDCLKDIKVPAEKIQPRIFSISPVDFTIQFKQYFSDFMIAYQEARFKVSSAIGINVDSMEWTQMVNMLLNNSPHFGCGDYSKFGPRLMAICVFKAFDIMNDWYTLHGDEKNNYIRTIMAHEVAFSKHLMFNFVYGVLCGAPSGSPITTILNNIVNDIYINYVWCYVIRNLHTTVSYTMETTYFSYSSFSLFVMLICYGDDLIMTIKEEVLAIFNPIIIKEVLSLYDIKFTDACKTGTQYASLNVFDKAVSFLKRNIAVHPHRSSTFLAKMDKRAIEETCNWIHKTAKVREMSIVSCEAMLLNAFGHGKAYYENLRKRVQNFWINKHEVVNIPSWDEVDFRIFGRDDFIIKKFLW</sequence>
<dbReference type="GO" id="GO:0039694">
    <property type="term" value="P:viral RNA genome replication"/>
    <property type="evidence" value="ECO:0007669"/>
    <property type="project" value="InterPro"/>
</dbReference>
<dbReference type="Gene3D" id="1.20.960.20">
    <property type="match status" value="1"/>
</dbReference>
<evidence type="ECO:0000259" key="17">
    <source>
        <dbReference type="PROSITE" id="PS51874"/>
    </source>
</evidence>